<proteinExistence type="predicted"/>
<feature type="region of interest" description="Disordered" evidence="1">
    <location>
        <begin position="371"/>
        <end position="393"/>
    </location>
</feature>
<dbReference type="SUPFAM" id="SSF52266">
    <property type="entry name" value="SGNH hydrolase"/>
    <property type="match status" value="1"/>
</dbReference>
<gene>
    <name evidence="2" type="ORF">NSPZN2_60007</name>
</gene>
<dbReference type="InterPro" id="IPR036514">
    <property type="entry name" value="SGNH_hydro_sf"/>
</dbReference>
<dbReference type="Proteomes" id="UP000675880">
    <property type="component" value="Unassembled WGS sequence"/>
</dbReference>
<comment type="caution">
    <text evidence="2">The sequence shown here is derived from an EMBL/GenBank/DDBJ whole genome shotgun (WGS) entry which is preliminary data.</text>
</comment>
<keyword evidence="3" id="KW-1185">Reference proteome</keyword>
<dbReference type="CDD" id="cd00229">
    <property type="entry name" value="SGNH_hydrolase"/>
    <property type="match status" value="1"/>
</dbReference>
<name>A0ABN7MCB2_9BACT</name>
<protein>
    <submittedName>
        <fullName evidence="2">SGNH_hydro domain-containing protein</fullName>
    </submittedName>
</protein>
<evidence type="ECO:0000256" key="1">
    <source>
        <dbReference type="SAM" id="MobiDB-lite"/>
    </source>
</evidence>
<evidence type="ECO:0000313" key="2">
    <source>
        <dbReference type="EMBL" id="CAE6790995.1"/>
    </source>
</evidence>
<sequence length="393" mass="44392">MFRYVMSMADSRRPVTLLSYALVLFVVLSGLCLCLLCLVEHVLEKDHANKWAELSKQFKPYYWWHFVTHDGRDLGYEHKGPLQLALHPFAIYSNLPNQRSDYFSTDDHGFRGNGRDRPLDTHGRVVLIGGSTAFGTGLESDSETVASKLAKLLNAEVINAAVIGHGSGQELTYLLTDLVDTHPDLVIALDGWNDYYKRLEVGDPRLLGMNGFDQIEDQLVASAQLSDSSLFTRFSGLPRILFPRLVSRIRQSRIGLWAAWFRREEMQSQPLDLAAIRYADNLGKMHQLGRAFNFQFLAVMQPDVNREEDYRQFRARTEAVLARQGVRVLNLGDRSEFLPSMFLDTMHLDGVGHSLMAELIARTIQSEQLLTSAPRTTVPKPSVGPSGRIDRAR</sequence>
<evidence type="ECO:0000313" key="3">
    <source>
        <dbReference type="Proteomes" id="UP000675880"/>
    </source>
</evidence>
<dbReference type="Gene3D" id="3.40.50.1110">
    <property type="entry name" value="SGNH hydrolase"/>
    <property type="match status" value="1"/>
</dbReference>
<organism evidence="2 3">
    <name type="scientific">Nitrospira defluvii</name>
    <dbReference type="NCBI Taxonomy" id="330214"/>
    <lineage>
        <taxon>Bacteria</taxon>
        <taxon>Pseudomonadati</taxon>
        <taxon>Nitrospirota</taxon>
        <taxon>Nitrospiria</taxon>
        <taxon>Nitrospirales</taxon>
        <taxon>Nitrospiraceae</taxon>
        <taxon>Nitrospira</taxon>
    </lineage>
</organism>
<reference evidence="2 3" key="1">
    <citation type="submission" date="2021-02" db="EMBL/GenBank/DDBJ databases">
        <authorList>
            <person name="Han P."/>
        </authorList>
    </citation>
    <scope>NUCLEOTIDE SEQUENCE [LARGE SCALE GENOMIC DNA]</scope>
    <source>
        <strain evidence="2">Candidatus Nitrospira sp. ZN2</strain>
    </source>
</reference>
<accession>A0ABN7MCB2</accession>
<dbReference type="EMBL" id="CAJNBJ010000019">
    <property type="protein sequence ID" value="CAE6790995.1"/>
    <property type="molecule type" value="Genomic_DNA"/>
</dbReference>